<comment type="PTM">
    <text evidence="8">Binds 2 heme c groups covalently per subunit.</text>
</comment>
<feature type="binding site" description="axial binding residue" evidence="9">
    <location>
        <position position="77"/>
    </location>
    <ligand>
        <name>heme c</name>
        <dbReference type="ChEBI" id="CHEBI:61717"/>
        <label>1</label>
    </ligand>
    <ligandPart>
        <name>Fe</name>
        <dbReference type="ChEBI" id="CHEBI:18248"/>
    </ligandPart>
</feature>
<comment type="caution">
    <text evidence="11">The sequence shown here is derived from an EMBL/GenBank/DDBJ whole genome shotgun (WGS) entry which is preliminary data.</text>
</comment>
<feature type="binding site" description="axial binding residue" evidence="9">
    <location>
        <position position="127"/>
    </location>
    <ligand>
        <name>heme c</name>
        <dbReference type="ChEBI" id="CHEBI:61717"/>
        <label>2</label>
    </ligand>
    <ligandPart>
        <name>Fe</name>
        <dbReference type="ChEBI" id="CHEBI:18248"/>
    </ligandPart>
</feature>
<evidence type="ECO:0000256" key="1">
    <source>
        <dbReference type="ARBA" id="ARBA00004418"/>
    </source>
</evidence>
<protein>
    <submittedName>
        <fullName evidence="11">CycA_1 protein</fullName>
    </submittedName>
</protein>
<feature type="binding site" description="covalent" evidence="8">
    <location>
        <position position="126"/>
    </location>
    <ligand>
        <name>heme c</name>
        <dbReference type="ChEBI" id="CHEBI:61717"/>
        <label>2</label>
    </ligand>
</feature>
<keyword evidence="6" id="KW-0249">Electron transport</keyword>
<dbReference type="PANTHER" id="PTHR33751:SF9">
    <property type="entry name" value="CYTOCHROME C4"/>
    <property type="match status" value="1"/>
</dbReference>
<accession>A0A0D0RU86</accession>
<comment type="subcellular location">
    <subcellularLocation>
        <location evidence="1">Periplasm</location>
    </subcellularLocation>
</comment>
<dbReference type="Pfam" id="PF13442">
    <property type="entry name" value="Cytochrome_CBB3"/>
    <property type="match status" value="1"/>
</dbReference>
<dbReference type="GO" id="GO:0042597">
    <property type="term" value="C:periplasmic space"/>
    <property type="evidence" value="ECO:0007669"/>
    <property type="project" value="UniProtKB-SubCell"/>
</dbReference>
<dbReference type="GO" id="GO:0005506">
    <property type="term" value="F:iron ion binding"/>
    <property type="evidence" value="ECO:0007669"/>
    <property type="project" value="InterPro"/>
</dbReference>
<sequence length="191" mass="20718">MRMVIGSLLIGLVLAVPNLQAGGPGEPFMLSNGCINCHGFEGQRAPGAIPSLAGQSEAYLYKTLAAYRDGTLKGTIMNRAMEGYDDQTLRQFAKYYSSLPRKSLGSAVPKAHEQGERLYAQHCSSCHEKQADTPYVKGQNSQYLQGVLKDMATGHRTMPEEMASAISALKGEELQQLLGYLQGCAQKALCR</sequence>
<dbReference type="InterPro" id="IPR024167">
    <property type="entry name" value="Cytochrome_c4-like"/>
</dbReference>
<evidence type="ECO:0000256" key="6">
    <source>
        <dbReference type="ARBA" id="ARBA00022982"/>
    </source>
</evidence>
<dbReference type="Proteomes" id="UP000032210">
    <property type="component" value="Unassembled WGS sequence"/>
</dbReference>
<keyword evidence="4 9" id="KW-0479">Metal-binding</keyword>
<reference evidence="11 12" key="1">
    <citation type="submission" date="2015-01" db="EMBL/GenBank/DDBJ databases">
        <title>Genome sequence of the beneficial rhizobacterium Pseudomonas fluorescens 2-79.</title>
        <authorList>
            <person name="Thuermer A."/>
            <person name="Daniel R."/>
        </authorList>
    </citation>
    <scope>NUCLEOTIDE SEQUENCE [LARGE SCALE GENOMIC DNA]</scope>
    <source>
        <strain evidence="11 12">2-79</strain>
    </source>
</reference>
<evidence type="ECO:0000256" key="4">
    <source>
        <dbReference type="ARBA" id="ARBA00022723"/>
    </source>
</evidence>
<dbReference type="PATRIC" id="fig|294.125.peg.1575"/>
<feature type="binding site" description="covalent" evidence="8">
    <location>
        <position position="34"/>
    </location>
    <ligand>
        <name>heme c</name>
        <dbReference type="ChEBI" id="CHEBI:61717"/>
        <label>1</label>
    </ligand>
</feature>
<evidence type="ECO:0000256" key="8">
    <source>
        <dbReference type="PIRSR" id="PIRSR000005-1"/>
    </source>
</evidence>
<keyword evidence="2" id="KW-0813">Transport</keyword>
<keyword evidence="7 9" id="KW-0408">Iron</keyword>
<evidence type="ECO:0000256" key="7">
    <source>
        <dbReference type="ARBA" id="ARBA00023004"/>
    </source>
</evidence>
<dbReference type="InterPro" id="IPR036909">
    <property type="entry name" value="Cyt_c-like_dom_sf"/>
</dbReference>
<feature type="binding site" description="covalent" evidence="8">
    <location>
        <position position="37"/>
    </location>
    <ligand>
        <name>heme c</name>
        <dbReference type="ChEBI" id="CHEBI:61717"/>
        <label>1</label>
    </ligand>
</feature>
<feature type="domain" description="Cytochrome c" evidence="10">
    <location>
        <begin position="20"/>
        <end position="100"/>
    </location>
</feature>
<dbReference type="SUPFAM" id="SSF46626">
    <property type="entry name" value="Cytochrome c"/>
    <property type="match status" value="2"/>
</dbReference>
<feature type="binding site" description="axial binding residue" evidence="9">
    <location>
        <position position="162"/>
    </location>
    <ligand>
        <name>heme c</name>
        <dbReference type="ChEBI" id="CHEBI:61717"/>
        <label>2</label>
    </ligand>
    <ligandPart>
        <name>Fe</name>
        <dbReference type="ChEBI" id="CHEBI:18248"/>
    </ligandPart>
</feature>
<organism evidence="11 12">
    <name type="scientific">Pseudomonas fluorescens</name>
    <dbReference type="NCBI Taxonomy" id="294"/>
    <lineage>
        <taxon>Bacteria</taxon>
        <taxon>Pseudomonadati</taxon>
        <taxon>Pseudomonadota</taxon>
        <taxon>Gammaproteobacteria</taxon>
        <taxon>Pseudomonadales</taxon>
        <taxon>Pseudomonadaceae</taxon>
        <taxon>Pseudomonas</taxon>
    </lineage>
</organism>
<dbReference type="Pfam" id="PF00034">
    <property type="entry name" value="Cytochrom_C"/>
    <property type="match status" value="1"/>
</dbReference>
<feature type="binding site" description="covalent" evidence="8">
    <location>
        <position position="123"/>
    </location>
    <ligand>
        <name>heme c</name>
        <dbReference type="ChEBI" id="CHEBI:61717"/>
        <label>2</label>
    </ligand>
</feature>
<dbReference type="PROSITE" id="PS51007">
    <property type="entry name" value="CYTC"/>
    <property type="match status" value="2"/>
</dbReference>
<dbReference type="Gene3D" id="1.10.760.10">
    <property type="entry name" value="Cytochrome c-like domain"/>
    <property type="match status" value="2"/>
</dbReference>
<name>A0A0D0RU86_PSEFL</name>
<feature type="domain" description="Cytochrome c" evidence="10">
    <location>
        <begin position="110"/>
        <end position="185"/>
    </location>
</feature>
<evidence type="ECO:0000259" key="10">
    <source>
        <dbReference type="PROSITE" id="PS51007"/>
    </source>
</evidence>
<feature type="binding site" description="axial binding residue" evidence="9">
    <location>
        <position position="38"/>
    </location>
    <ligand>
        <name>heme c</name>
        <dbReference type="ChEBI" id="CHEBI:61717"/>
        <label>1</label>
    </ligand>
    <ligandPart>
        <name>Fe</name>
        <dbReference type="ChEBI" id="CHEBI:18248"/>
    </ligandPart>
</feature>
<evidence type="ECO:0000256" key="2">
    <source>
        <dbReference type="ARBA" id="ARBA00022448"/>
    </source>
</evidence>
<gene>
    <name evidence="11" type="primary">cycA_1</name>
    <name evidence="11" type="ORF">PFLU3_15300</name>
</gene>
<keyword evidence="3 8" id="KW-0349">Heme</keyword>
<dbReference type="InterPro" id="IPR050597">
    <property type="entry name" value="Cytochrome_c_Oxidase_Subunit"/>
</dbReference>
<dbReference type="GO" id="GO:0009055">
    <property type="term" value="F:electron transfer activity"/>
    <property type="evidence" value="ECO:0007669"/>
    <property type="project" value="InterPro"/>
</dbReference>
<evidence type="ECO:0000313" key="12">
    <source>
        <dbReference type="Proteomes" id="UP000032210"/>
    </source>
</evidence>
<proteinExistence type="predicted"/>
<evidence type="ECO:0000256" key="5">
    <source>
        <dbReference type="ARBA" id="ARBA00022764"/>
    </source>
</evidence>
<dbReference type="PIRSF" id="PIRSF000005">
    <property type="entry name" value="Cytochrome_c4"/>
    <property type="match status" value="1"/>
</dbReference>
<evidence type="ECO:0000256" key="3">
    <source>
        <dbReference type="ARBA" id="ARBA00022617"/>
    </source>
</evidence>
<evidence type="ECO:0000256" key="9">
    <source>
        <dbReference type="PIRSR" id="PIRSR000005-2"/>
    </source>
</evidence>
<dbReference type="GO" id="GO:0020037">
    <property type="term" value="F:heme binding"/>
    <property type="evidence" value="ECO:0007669"/>
    <property type="project" value="InterPro"/>
</dbReference>
<dbReference type="RefSeq" id="WP_043047628.1">
    <property type="nucleotide sequence ID" value="NZ_JXCQ01000009.1"/>
</dbReference>
<dbReference type="PANTHER" id="PTHR33751">
    <property type="entry name" value="CBB3-TYPE CYTOCHROME C OXIDASE SUBUNIT FIXP"/>
    <property type="match status" value="1"/>
</dbReference>
<evidence type="ECO:0000313" key="11">
    <source>
        <dbReference type="EMBL" id="KIR23117.1"/>
    </source>
</evidence>
<dbReference type="AlphaFoldDB" id="A0A0D0RU86"/>
<keyword evidence="5" id="KW-0574">Periplasm</keyword>
<dbReference type="EMBL" id="JXCQ01000009">
    <property type="protein sequence ID" value="KIR23117.1"/>
    <property type="molecule type" value="Genomic_DNA"/>
</dbReference>
<dbReference type="InterPro" id="IPR009056">
    <property type="entry name" value="Cyt_c-like_dom"/>
</dbReference>